<dbReference type="Gene3D" id="3.30.1330.10">
    <property type="entry name" value="PurM-like, N-terminal domain"/>
    <property type="match status" value="1"/>
</dbReference>
<name>A0A937CJN3_9HYPH</name>
<dbReference type="PANTHER" id="PTHR10520:SF12">
    <property type="entry name" value="TRIFUNCTIONAL PURINE BIOSYNTHETIC PROTEIN ADENOSINE-3"/>
    <property type="match status" value="1"/>
</dbReference>
<dbReference type="EMBL" id="JAEQNC010000002">
    <property type="protein sequence ID" value="MBL0371285.1"/>
    <property type="molecule type" value="Genomic_DNA"/>
</dbReference>
<keyword evidence="6 14" id="KW-0436">Ligase</keyword>
<reference evidence="17" key="1">
    <citation type="submission" date="2021-01" db="EMBL/GenBank/DDBJ databases">
        <title>Rhizobium sp. strain KVB221 16S ribosomal RNA gene Genome sequencing and assembly.</title>
        <authorList>
            <person name="Kang M."/>
        </authorList>
    </citation>
    <scope>NUCLEOTIDE SEQUENCE</scope>
    <source>
        <strain evidence="17">KVB221</strain>
    </source>
</reference>
<sequence>MTDAKKNGLTYSDAGVDIDAGNLMVEKIKPHVRSTRRPGADVEIGGFGGLFDLKAAGFKDPILVAANDGVGTKLKVAIDAGKHDTVGIDLVAMCVNDLVVQAAEPLLFLDYFATGKLDPDQGAEIVAGIAEGCRQAGCALIGGETAEMPGMYRDGDYDLAGFAVGAAERGQLLPAGDINEGDVILGLASSGVHSNGYSLVRKIVELSGLGWDAKAPFDADKSLAEALLEPTRIYVKPLLKAIRETGAIKALAHITGGGFPENIPRVLPKTLAAEVDLAAIPLKPVFRWLASTGGVAEKEMLRTFNCGVGMIVVVDADKAGLVADALTAEGETVVTLGRMVARAEGAAGVIYKGQLAL</sequence>
<feature type="domain" description="PurM-like C-terminal" evidence="16">
    <location>
        <begin position="180"/>
        <end position="347"/>
    </location>
</feature>
<evidence type="ECO:0000256" key="9">
    <source>
        <dbReference type="ARBA" id="ARBA00022840"/>
    </source>
</evidence>
<evidence type="ECO:0000313" key="18">
    <source>
        <dbReference type="Proteomes" id="UP000633219"/>
    </source>
</evidence>
<dbReference type="FunFam" id="3.30.1330.10:FF:000001">
    <property type="entry name" value="Phosphoribosylformylglycinamidine cyclo-ligase"/>
    <property type="match status" value="1"/>
</dbReference>
<dbReference type="EC" id="6.3.3.1" evidence="3 14"/>
<evidence type="ECO:0000256" key="6">
    <source>
        <dbReference type="ARBA" id="ARBA00022598"/>
    </source>
</evidence>
<keyword evidence="9 14" id="KW-0067">ATP-binding</keyword>
<dbReference type="GO" id="GO:0004637">
    <property type="term" value="F:phosphoribosylamine-glycine ligase activity"/>
    <property type="evidence" value="ECO:0007669"/>
    <property type="project" value="TreeGrafter"/>
</dbReference>
<dbReference type="InterPro" id="IPR004733">
    <property type="entry name" value="PurM_cligase"/>
</dbReference>
<dbReference type="InterPro" id="IPR010918">
    <property type="entry name" value="PurM-like_C_dom"/>
</dbReference>
<keyword evidence="5 14" id="KW-0963">Cytoplasm</keyword>
<comment type="similarity">
    <text evidence="2 14">Belongs to the AIR synthase family.</text>
</comment>
<dbReference type="Gene3D" id="3.90.650.10">
    <property type="entry name" value="PurM-like C-terminal domain"/>
    <property type="match status" value="1"/>
</dbReference>
<proteinExistence type="inferred from homology"/>
<evidence type="ECO:0000256" key="10">
    <source>
        <dbReference type="ARBA" id="ARBA00031908"/>
    </source>
</evidence>
<evidence type="ECO:0000256" key="12">
    <source>
        <dbReference type="ARBA" id="ARBA00033093"/>
    </source>
</evidence>
<dbReference type="GO" id="GO:0006189">
    <property type="term" value="P:'de novo' IMP biosynthetic process"/>
    <property type="evidence" value="ECO:0007669"/>
    <property type="project" value="UniProtKB-UniRule"/>
</dbReference>
<evidence type="ECO:0000256" key="8">
    <source>
        <dbReference type="ARBA" id="ARBA00022755"/>
    </source>
</evidence>
<evidence type="ECO:0000256" key="11">
    <source>
        <dbReference type="ARBA" id="ARBA00032931"/>
    </source>
</evidence>
<dbReference type="GO" id="GO:0046084">
    <property type="term" value="P:adenine biosynthetic process"/>
    <property type="evidence" value="ECO:0007669"/>
    <property type="project" value="TreeGrafter"/>
</dbReference>
<evidence type="ECO:0000256" key="14">
    <source>
        <dbReference type="HAMAP-Rule" id="MF_00741"/>
    </source>
</evidence>
<dbReference type="GO" id="GO:0005829">
    <property type="term" value="C:cytosol"/>
    <property type="evidence" value="ECO:0007669"/>
    <property type="project" value="TreeGrafter"/>
</dbReference>
<feature type="domain" description="PurM-like N-terminal" evidence="15">
    <location>
        <begin position="63"/>
        <end position="166"/>
    </location>
</feature>
<dbReference type="InterPro" id="IPR036676">
    <property type="entry name" value="PurM-like_C_sf"/>
</dbReference>
<dbReference type="Proteomes" id="UP000633219">
    <property type="component" value="Unassembled WGS sequence"/>
</dbReference>
<protein>
    <recommendedName>
        <fullName evidence="4 14">Phosphoribosylformylglycinamidine cyclo-ligase</fullName>
        <ecNumber evidence="3 14">6.3.3.1</ecNumber>
    </recommendedName>
    <alternativeName>
        <fullName evidence="11 14">AIR synthase</fullName>
    </alternativeName>
    <alternativeName>
        <fullName evidence="12 14">AIRS</fullName>
    </alternativeName>
    <alternativeName>
        <fullName evidence="10 14">Phosphoribosyl-aminoimidazole synthetase</fullName>
    </alternativeName>
</protein>
<evidence type="ECO:0000256" key="2">
    <source>
        <dbReference type="ARBA" id="ARBA00010280"/>
    </source>
</evidence>
<dbReference type="GO" id="GO:0005524">
    <property type="term" value="F:ATP binding"/>
    <property type="evidence" value="ECO:0007669"/>
    <property type="project" value="UniProtKB-KW"/>
</dbReference>
<dbReference type="InterPro" id="IPR036921">
    <property type="entry name" value="PurM-like_N_sf"/>
</dbReference>
<dbReference type="NCBIfam" id="TIGR00878">
    <property type="entry name" value="purM"/>
    <property type="match status" value="1"/>
</dbReference>
<evidence type="ECO:0000256" key="1">
    <source>
        <dbReference type="ARBA" id="ARBA00004686"/>
    </source>
</evidence>
<evidence type="ECO:0000313" key="17">
    <source>
        <dbReference type="EMBL" id="MBL0371285.1"/>
    </source>
</evidence>
<accession>A0A937CJN3</accession>
<keyword evidence="7 14" id="KW-0547">Nucleotide-binding</keyword>
<dbReference type="HAMAP" id="MF_00741">
    <property type="entry name" value="AIRS"/>
    <property type="match status" value="1"/>
</dbReference>
<gene>
    <name evidence="14" type="primary">purM</name>
    <name evidence="17" type="ORF">JJB09_04520</name>
</gene>
<comment type="caution">
    <text evidence="17">The sequence shown here is derived from an EMBL/GenBank/DDBJ whole genome shotgun (WGS) entry which is preliminary data.</text>
</comment>
<evidence type="ECO:0000259" key="15">
    <source>
        <dbReference type="Pfam" id="PF00586"/>
    </source>
</evidence>
<dbReference type="CDD" id="cd02196">
    <property type="entry name" value="PurM"/>
    <property type="match status" value="1"/>
</dbReference>
<dbReference type="AlphaFoldDB" id="A0A937CJN3"/>
<dbReference type="SUPFAM" id="SSF56042">
    <property type="entry name" value="PurM C-terminal domain-like"/>
    <property type="match status" value="1"/>
</dbReference>
<dbReference type="PANTHER" id="PTHR10520">
    <property type="entry name" value="TRIFUNCTIONAL PURINE BIOSYNTHETIC PROTEIN ADENOSINE-3-RELATED"/>
    <property type="match status" value="1"/>
</dbReference>
<dbReference type="InterPro" id="IPR016188">
    <property type="entry name" value="PurM-like_N"/>
</dbReference>
<comment type="pathway">
    <text evidence="1 14">Purine metabolism; IMP biosynthesis via de novo pathway; 5-amino-1-(5-phospho-D-ribosyl)imidazole from N(2)-formyl-N(1)-(5-phospho-D-ribosyl)glycinamide: step 2/2.</text>
</comment>
<evidence type="ECO:0000256" key="7">
    <source>
        <dbReference type="ARBA" id="ARBA00022741"/>
    </source>
</evidence>
<comment type="subcellular location">
    <subcellularLocation>
        <location evidence="14">Cytoplasm</location>
    </subcellularLocation>
</comment>
<evidence type="ECO:0000259" key="16">
    <source>
        <dbReference type="Pfam" id="PF02769"/>
    </source>
</evidence>
<dbReference type="Pfam" id="PF00586">
    <property type="entry name" value="AIRS"/>
    <property type="match status" value="1"/>
</dbReference>
<dbReference type="RefSeq" id="WP_201653729.1">
    <property type="nucleotide sequence ID" value="NZ_JAEQNC010000002.1"/>
</dbReference>
<dbReference type="FunFam" id="3.90.650.10:FF:000019">
    <property type="entry name" value="Trifunctional purine biosynthetic protein adenosine-3"/>
    <property type="match status" value="1"/>
</dbReference>
<evidence type="ECO:0000256" key="4">
    <source>
        <dbReference type="ARBA" id="ARBA00020367"/>
    </source>
</evidence>
<organism evidence="17 18">
    <name type="scientific">Rhizobium setariae</name>
    <dbReference type="NCBI Taxonomy" id="2801340"/>
    <lineage>
        <taxon>Bacteria</taxon>
        <taxon>Pseudomonadati</taxon>
        <taxon>Pseudomonadota</taxon>
        <taxon>Alphaproteobacteria</taxon>
        <taxon>Hyphomicrobiales</taxon>
        <taxon>Rhizobiaceae</taxon>
        <taxon>Rhizobium/Agrobacterium group</taxon>
        <taxon>Rhizobium</taxon>
    </lineage>
</organism>
<comment type="catalytic activity">
    <reaction evidence="13 14">
        <text>2-formamido-N(1)-(5-O-phospho-beta-D-ribosyl)acetamidine + ATP = 5-amino-1-(5-phospho-beta-D-ribosyl)imidazole + ADP + phosphate + H(+)</text>
        <dbReference type="Rhea" id="RHEA:23032"/>
        <dbReference type="ChEBI" id="CHEBI:15378"/>
        <dbReference type="ChEBI" id="CHEBI:30616"/>
        <dbReference type="ChEBI" id="CHEBI:43474"/>
        <dbReference type="ChEBI" id="CHEBI:137981"/>
        <dbReference type="ChEBI" id="CHEBI:147287"/>
        <dbReference type="ChEBI" id="CHEBI:456216"/>
        <dbReference type="EC" id="6.3.3.1"/>
    </reaction>
</comment>
<keyword evidence="18" id="KW-1185">Reference proteome</keyword>
<keyword evidence="8 14" id="KW-0658">Purine biosynthesis</keyword>
<evidence type="ECO:0000256" key="5">
    <source>
        <dbReference type="ARBA" id="ARBA00022490"/>
    </source>
</evidence>
<evidence type="ECO:0000256" key="3">
    <source>
        <dbReference type="ARBA" id="ARBA00013047"/>
    </source>
</evidence>
<evidence type="ECO:0000256" key="13">
    <source>
        <dbReference type="ARBA" id="ARBA00049057"/>
    </source>
</evidence>
<dbReference type="SUPFAM" id="SSF55326">
    <property type="entry name" value="PurM N-terminal domain-like"/>
    <property type="match status" value="1"/>
</dbReference>
<dbReference type="GO" id="GO:0004641">
    <property type="term" value="F:phosphoribosylformylglycinamidine cyclo-ligase activity"/>
    <property type="evidence" value="ECO:0007669"/>
    <property type="project" value="UniProtKB-UniRule"/>
</dbReference>
<dbReference type="Pfam" id="PF02769">
    <property type="entry name" value="AIRS_C"/>
    <property type="match status" value="1"/>
</dbReference>